<evidence type="ECO:0000313" key="7">
    <source>
        <dbReference type="EMBL" id="HGF35692.1"/>
    </source>
</evidence>
<accession>A0A7C3ZDM1</accession>
<dbReference type="FunFam" id="3.40.50.11540:FF:000001">
    <property type="entry name" value="NADH dehydrogenase [ubiquinone] flavoprotein 1, mitochondrial"/>
    <property type="match status" value="1"/>
</dbReference>
<evidence type="ECO:0000256" key="5">
    <source>
        <dbReference type="ARBA" id="ARBA00023014"/>
    </source>
</evidence>
<dbReference type="PROSITE" id="PS51379">
    <property type="entry name" value="4FE4S_FER_2"/>
    <property type="match status" value="2"/>
</dbReference>
<evidence type="ECO:0000256" key="4">
    <source>
        <dbReference type="ARBA" id="ARBA00023004"/>
    </source>
</evidence>
<evidence type="ECO:0000259" key="6">
    <source>
        <dbReference type="PROSITE" id="PS51379"/>
    </source>
</evidence>
<dbReference type="Gene3D" id="6.10.250.1450">
    <property type="match status" value="1"/>
</dbReference>
<keyword evidence="3" id="KW-0479">Metal-binding</keyword>
<dbReference type="SMART" id="SM00928">
    <property type="entry name" value="NADH_4Fe-4S"/>
    <property type="match status" value="1"/>
</dbReference>
<dbReference type="Gene3D" id="3.40.30.10">
    <property type="entry name" value="Glutaredoxin"/>
    <property type="match status" value="1"/>
</dbReference>
<dbReference type="CDD" id="cd02980">
    <property type="entry name" value="TRX_Fd_family"/>
    <property type="match status" value="1"/>
</dbReference>
<comment type="caution">
    <text evidence="7">The sequence shown here is derived from an EMBL/GenBank/DDBJ whole genome shotgun (WGS) entry which is preliminary data.</text>
</comment>
<reference evidence="7" key="1">
    <citation type="journal article" date="2020" name="mSystems">
        <title>Genome- and Community-Level Interaction Insights into Carbon Utilization and Element Cycling Functions of Hydrothermarchaeota in Hydrothermal Sediment.</title>
        <authorList>
            <person name="Zhou Z."/>
            <person name="Liu Y."/>
            <person name="Xu W."/>
            <person name="Pan J."/>
            <person name="Luo Z.H."/>
            <person name="Li M."/>
        </authorList>
    </citation>
    <scope>NUCLEOTIDE SEQUENCE [LARGE SCALE GENOMIC DNA]</scope>
    <source>
        <strain evidence="7">SpSt-897</strain>
    </source>
</reference>
<keyword evidence="5" id="KW-0411">Iron-sulfur</keyword>
<dbReference type="PANTHER" id="PTHR43578:SF3">
    <property type="entry name" value="NADH-QUINONE OXIDOREDUCTASE SUBUNIT F"/>
    <property type="match status" value="1"/>
</dbReference>
<dbReference type="Pfam" id="PF10589">
    <property type="entry name" value="NADH_4Fe-4S"/>
    <property type="match status" value="1"/>
</dbReference>
<dbReference type="AlphaFoldDB" id="A0A7C3ZDM1"/>
<dbReference type="EMBL" id="DTMF01000368">
    <property type="protein sequence ID" value="HGF35692.1"/>
    <property type="molecule type" value="Genomic_DNA"/>
</dbReference>
<name>A0A7C3ZDM1_9BACT</name>
<dbReference type="SUPFAM" id="SSF140490">
    <property type="entry name" value="Nqo1C-terminal domain-like"/>
    <property type="match status" value="1"/>
</dbReference>
<evidence type="ECO:0000256" key="1">
    <source>
        <dbReference type="ARBA" id="ARBA00007523"/>
    </source>
</evidence>
<dbReference type="InterPro" id="IPR036249">
    <property type="entry name" value="Thioredoxin-like_sf"/>
</dbReference>
<dbReference type="InterPro" id="IPR037225">
    <property type="entry name" value="Nuo51_FMN-bd_sf"/>
</dbReference>
<dbReference type="Pfam" id="PF01512">
    <property type="entry name" value="Complex1_51K"/>
    <property type="match status" value="1"/>
</dbReference>
<feature type="domain" description="4Fe-4S ferredoxin-type" evidence="6">
    <location>
        <begin position="579"/>
        <end position="608"/>
    </location>
</feature>
<dbReference type="SUPFAM" id="SSF142019">
    <property type="entry name" value="Nqo1 FMN-binding domain-like"/>
    <property type="match status" value="1"/>
</dbReference>
<protein>
    <submittedName>
        <fullName evidence="7">NADH-quinone oxidoreductase subunit NuoF</fullName>
    </submittedName>
</protein>
<dbReference type="PROSITE" id="PS00645">
    <property type="entry name" value="COMPLEX1_51K_2"/>
    <property type="match status" value="1"/>
</dbReference>
<dbReference type="Gene3D" id="3.40.50.11540">
    <property type="entry name" value="NADH-ubiquinone oxidoreductase 51kDa subunit"/>
    <property type="match status" value="1"/>
</dbReference>
<dbReference type="GO" id="GO:0051539">
    <property type="term" value="F:4 iron, 4 sulfur cluster binding"/>
    <property type="evidence" value="ECO:0007669"/>
    <property type="project" value="UniProtKB-KW"/>
</dbReference>
<dbReference type="Gene3D" id="1.20.1440.230">
    <property type="entry name" value="NADH-ubiquinone oxidoreductase 51kDa subunit, iron-sulphur binding domain"/>
    <property type="match status" value="1"/>
</dbReference>
<dbReference type="SUPFAM" id="SSF52833">
    <property type="entry name" value="Thioredoxin-like"/>
    <property type="match status" value="1"/>
</dbReference>
<dbReference type="InterPro" id="IPR001949">
    <property type="entry name" value="NADH-UbQ_OxRdtase_51kDa_CS"/>
</dbReference>
<dbReference type="Gene3D" id="3.30.70.20">
    <property type="match status" value="1"/>
</dbReference>
<dbReference type="InterPro" id="IPR019575">
    <property type="entry name" value="Nuop51_4Fe4S-bd"/>
</dbReference>
<keyword evidence="4" id="KW-0408">Iron</keyword>
<organism evidence="7">
    <name type="scientific">Desulfobacca acetoxidans</name>
    <dbReference type="NCBI Taxonomy" id="60893"/>
    <lineage>
        <taxon>Bacteria</taxon>
        <taxon>Pseudomonadati</taxon>
        <taxon>Thermodesulfobacteriota</taxon>
        <taxon>Desulfobaccia</taxon>
        <taxon>Desulfobaccales</taxon>
        <taxon>Desulfobaccaceae</taxon>
        <taxon>Desulfobacca</taxon>
    </lineage>
</organism>
<dbReference type="InterPro" id="IPR037207">
    <property type="entry name" value="Nuop51_4Fe4S-bd_sf"/>
</dbReference>
<dbReference type="FunFam" id="1.20.1440.230:FF:000001">
    <property type="entry name" value="Mitochondrial NADH dehydrogenase flavoprotein 1"/>
    <property type="match status" value="1"/>
</dbReference>
<evidence type="ECO:0000256" key="2">
    <source>
        <dbReference type="ARBA" id="ARBA00022485"/>
    </source>
</evidence>
<dbReference type="Gene3D" id="3.10.20.600">
    <property type="match status" value="1"/>
</dbReference>
<dbReference type="InterPro" id="IPR017896">
    <property type="entry name" value="4Fe4S_Fe-S-bd"/>
</dbReference>
<comment type="similarity">
    <text evidence="1">Belongs to the complex I 51 kDa subunit family.</text>
</comment>
<dbReference type="SUPFAM" id="SSF54862">
    <property type="entry name" value="4Fe-4S ferredoxins"/>
    <property type="match status" value="1"/>
</dbReference>
<dbReference type="Pfam" id="PF13237">
    <property type="entry name" value="Fer4_10"/>
    <property type="match status" value="1"/>
</dbReference>
<dbReference type="GO" id="GO:0010181">
    <property type="term" value="F:FMN binding"/>
    <property type="evidence" value="ECO:0007669"/>
    <property type="project" value="InterPro"/>
</dbReference>
<dbReference type="GO" id="GO:0046872">
    <property type="term" value="F:metal ion binding"/>
    <property type="evidence" value="ECO:0007669"/>
    <property type="project" value="UniProtKB-KW"/>
</dbReference>
<dbReference type="GO" id="GO:0008137">
    <property type="term" value="F:NADH dehydrogenase (ubiquinone) activity"/>
    <property type="evidence" value="ECO:0007669"/>
    <property type="project" value="InterPro"/>
</dbReference>
<sequence length="636" mass="69396">MKLRTLEQLEDLKKKGLALTYPDKLKIMVGMATCGISAGADKVFEALQAKITELGVDAVLEKTGCIGFCQREPLVDVVYPKKVRLSYQAMTPEKAAALVEALKKGEVYPENLLCRIDQEDFLVEGQVRPYANPHPPDLGVEAPRYEDLPFFGKQVKIALRNCGFIHPERIEEYIARGGYQALHRALTGLTPEEVISEVKSSGLRGRGGAGFPTGLKWEFARKNDSDEKYVIRNADEGDPGAFMDRGILEGDPHAVIEGMAIGAYAIGAQEGYIYCRAEYPLAIHRLKIAIKQAEDLGLLGDKIFGSNFSFKLMIREGAGAFVCGEETSLIASIEGKVGEPRPRPPFPAQSGLWGKPTVINNVKTWSHIAPIIMRGAEWYSGFGTDKAPGTTVFALVGKVNNTGLVEIPLGMTLREMIFDIGGGIAGGRQFKAVQTGGPSGGCIPEEFLETPVDYESLGALGSIMGSGGMIVMDERDCMVNVAKYFIDFTKDESCGKCTPCREGTLRLGEMLEAVTEGKASEEDLDKLVKMSELIKKTSLCGLGQTAPNPVLSTIRYFRDEYLAHVRDHKCPAKVCKPLISFHIIEDLCTGCQLCRLKCPAEAVEGAKKEPHRIIQEKCIKCGTCYEGCKFDAVVVD</sequence>
<evidence type="ECO:0000256" key="3">
    <source>
        <dbReference type="ARBA" id="ARBA00022723"/>
    </source>
</evidence>
<dbReference type="NCBIfam" id="NF010120">
    <property type="entry name" value="PRK13596.1"/>
    <property type="match status" value="1"/>
</dbReference>
<keyword evidence="2" id="KW-0004">4Fe-4S</keyword>
<dbReference type="SUPFAM" id="SSF142984">
    <property type="entry name" value="Nqo1 middle domain-like"/>
    <property type="match status" value="1"/>
</dbReference>
<dbReference type="InterPro" id="IPR011538">
    <property type="entry name" value="Nuo51_FMN-bd"/>
</dbReference>
<dbReference type="PROSITE" id="PS00198">
    <property type="entry name" value="4FE4S_FER_1"/>
    <property type="match status" value="1"/>
</dbReference>
<dbReference type="InterPro" id="IPR017900">
    <property type="entry name" value="4Fe4S_Fe_S_CS"/>
</dbReference>
<gene>
    <name evidence="7" type="primary">nuoF</name>
    <name evidence="7" type="ORF">ENW96_15140</name>
</gene>
<proteinExistence type="inferred from homology"/>
<feature type="domain" description="4Fe-4S ferredoxin-type" evidence="6">
    <location>
        <begin position="609"/>
        <end position="636"/>
    </location>
</feature>
<dbReference type="PANTHER" id="PTHR43578">
    <property type="entry name" value="NADH-QUINONE OXIDOREDUCTASE SUBUNIT F"/>
    <property type="match status" value="1"/>
</dbReference>